<keyword evidence="10" id="KW-0479">Metal-binding</keyword>
<keyword evidence="4" id="KW-0548">Nucleotidyltransferase</keyword>
<evidence type="ECO:0000256" key="8">
    <source>
        <dbReference type="ARBA" id="ARBA00022918"/>
    </source>
</evidence>
<protein>
    <recommendedName>
        <fullName evidence="9">Gypsy retrotransposon integrase-like protein 1</fullName>
        <ecNumber evidence="2">3.1.26.4</ecNumber>
    </recommendedName>
</protein>
<dbReference type="InterPro" id="IPR036397">
    <property type="entry name" value="RNaseH_sf"/>
</dbReference>
<dbReference type="Pfam" id="PF02023">
    <property type="entry name" value="SCAN"/>
    <property type="match status" value="1"/>
</dbReference>
<organism evidence="15 16">
    <name type="scientific">Cyprinus carpio</name>
    <name type="common">Common carp</name>
    <dbReference type="NCBI Taxonomy" id="7962"/>
    <lineage>
        <taxon>Eukaryota</taxon>
        <taxon>Metazoa</taxon>
        <taxon>Chordata</taxon>
        <taxon>Craniata</taxon>
        <taxon>Vertebrata</taxon>
        <taxon>Euteleostomi</taxon>
        <taxon>Actinopterygii</taxon>
        <taxon>Neopterygii</taxon>
        <taxon>Teleostei</taxon>
        <taxon>Ostariophysi</taxon>
        <taxon>Cypriniformes</taxon>
        <taxon>Cyprinidae</taxon>
        <taxon>Cyprininae</taxon>
        <taxon>Cyprinus</taxon>
    </lineage>
</organism>
<dbReference type="InterPro" id="IPR012337">
    <property type="entry name" value="RNaseH-like_sf"/>
</dbReference>
<dbReference type="Proteomes" id="UP000694700">
    <property type="component" value="Unplaced"/>
</dbReference>
<dbReference type="Pfam" id="PF17917">
    <property type="entry name" value="RT_RNaseH"/>
    <property type="match status" value="1"/>
</dbReference>
<dbReference type="InterPro" id="IPR043128">
    <property type="entry name" value="Rev_trsase/Diguanyl_cyclase"/>
</dbReference>
<keyword evidence="10" id="KW-0863">Zinc-finger</keyword>
<dbReference type="InterPro" id="IPR041373">
    <property type="entry name" value="RT_RNaseH"/>
</dbReference>
<dbReference type="Gene3D" id="3.10.10.10">
    <property type="entry name" value="HIV Type 1 Reverse Transcriptase, subunit A, domain 1"/>
    <property type="match status" value="1"/>
</dbReference>
<accession>A0A8C1XA11</accession>
<dbReference type="FunFam" id="3.30.70.270:FF:000026">
    <property type="entry name" value="Transposon Ty3-G Gag-Pol polyprotein"/>
    <property type="match status" value="1"/>
</dbReference>
<keyword evidence="8" id="KW-0695">RNA-directed DNA polymerase</keyword>
<dbReference type="PROSITE" id="PS50994">
    <property type="entry name" value="INTEGRASE"/>
    <property type="match status" value="1"/>
</dbReference>
<dbReference type="FunFam" id="3.10.20.370:FF:000001">
    <property type="entry name" value="Retrovirus-related Pol polyprotein from transposon 17.6-like protein"/>
    <property type="match status" value="1"/>
</dbReference>
<dbReference type="Gene3D" id="3.30.420.10">
    <property type="entry name" value="Ribonuclease H-like superfamily/Ribonuclease H"/>
    <property type="match status" value="1"/>
</dbReference>
<evidence type="ECO:0000256" key="1">
    <source>
        <dbReference type="ARBA" id="ARBA00010879"/>
    </source>
</evidence>
<feature type="compositionally biased region" description="Basic and acidic residues" evidence="11">
    <location>
        <begin position="323"/>
        <end position="335"/>
    </location>
</feature>
<evidence type="ECO:0000259" key="13">
    <source>
        <dbReference type="PROSITE" id="PS50804"/>
    </source>
</evidence>
<evidence type="ECO:0000313" key="15">
    <source>
        <dbReference type="Ensembl" id="ENSCCRP00015079150.1"/>
    </source>
</evidence>
<evidence type="ECO:0000256" key="7">
    <source>
        <dbReference type="ARBA" id="ARBA00022801"/>
    </source>
</evidence>
<dbReference type="GO" id="GO:0008270">
    <property type="term" value="F:zinc ion binding"/>
    <property type="evidence" value="ECO:0007669"/>
    <property type="project" value="UniProtKB-KW"/>
</dbReference>
<dbReference type="Gene3D" id="3.30.70.270">
    <property type="match status" value="2"/>
</dbReference>
<dbReference type="Pfam" id="PF17921">
    <property type="entry name" value="Integrase_H2C2"/>
    <property type="match status" value="1"/>
</dbReference>
<dbReference type="PANTHER" id="PTHR37984:SF5">
    <property type="entry name" value="PROTEIN NYNRIN-LIKE"/>
    <property type="match status" value="1"/>
</dbReference>
<dbReference type="InterPro" id="IPR003309">
    <property type="entry name" value="SCAN_dom"/>
</dbReference>
<feature type="domain" description="CCHC-type" evidence="12">
    <location>
        <begin position="371"/>
        <end position="386"/>
    </location>
</feature>
<dbReference type="PANTHER" id="PTHR37984">
    <property type="entry name" value="PROTEIN CBG26694"/>
    <property type="match status" value="1"/>
</dbReference>
<evidence type="ECO:0000256" key="2">
    <source>
        <dbReference type="ARBA" id="ARBA00012180"/>
    </source>
</evidence>
<evidence type="ECO:0000256" key="9">
    <source>
        <dbReference type="ARBA" id="ARBA00039658"/>
    </source>
</evidence>
<dbReference type="GO" id="GO:0003676">
    <property type="term" value="F:nucleic acid binding"/>
    <property type="evidence" value="ECO:0007669"/>
    <property type="project" value="InterPro"/>
</dbReference>
<dbReference type="InterPro" id="IPR001878">
    <property type="entry name" value="Znf_CCHC"/>
</dbReference>
<keyword evidence="10" id="KW-0862">Zinc</keyword>
<feature type="region of interest" description="Disordered" evidence="11">
    <location>
        <begin position="323"/>
        <end position="351"/>
    </location>
</feature>
<dbReference type="GO" id="GO:0003964">
    <property type="term" value="F:RNA-directed DNA polymerase activity"/>
    <property type="evidence" value="ECO:0007669"/>
    <property type="project" value="UniProtKB-KW"/>
</dbReference>
<comment type="similarity">
    <text evidence="1">Belongs to the beta type-B retroviral polymerase family. HERV class-II K(HML-2) pol subfamily.</text>
</comment>
<evidence type="ECO:0000256" key="5">
    <source>
        <dbReference type="ARBA" id="ARBA00022722"/>
    </source>
</evidence>
<feature type="domain" description="Integrase catalytic" evidence="14">
    <location>
        <begin position="755"/>
        <end position="913"/>
    </location>
</feature>
<dbReference type="Pfam" id="PF00665">
    <property type="entry name" value="rve"/>
    <property type="match status" value="1"/>
</dbReference>
<dbReference type="InterPro" id="IPR043502">
    <property type="entry name" value="DNA/RNA_pol_sf"/>
</dbReference>
<dbReference type="InterPro" id="IPR050951">
    <property type="entry name" value="Retrovirus_Pol_polyprotein"/>
</dbReference>
<dbReference type="Ensembl" id="ENSCCRT00015081743.1">
    <property type="protein sequence ID" value="ENSCCRP00015079150.1"/>
    <property type="gene ID" value="ENSCCRG00015032046.1"/>
</dbReference>
<evidence type="ECO:0000259" key="14">
    <source>
        <dbReference type="PROSITE" id="PS50994"/>
    </source>
</evidence>
<dbReference type="InterPro" id="IPR000477">
    <property type="entry name" value="RT_dom"/>
</dbReference>
<dbReference type="InterPro" id="IPR041588">
    <property type="entry name" value="Integrase_H2C2"/>
</dbReference>
<sequence>MSALHDFFSAPSESLLLALTKEQLFNVADHYMIGLTLSKSAKKEQIVDFIREHLKDKQVLPRNTPLETSSTGLSFPVIPVAASMSSPDSGLTFEQHKELLRMQLEHKTQESEKDRLLELQKLKLQEQDKEIERFRLKLVADGKFSSSGSGEKSGLAGMIKFLPKFNERDPDVFFSLFENVASDREWDDEDKILLLQTVLVGKAQEAFVALPTTERKNYQCVKDAVLKCYELIPEAYRQRFRNWRKSDRQTHAEIARELSSFFHRWRTAEGISNFDDLCDLVILEQFKNILPERIATYVGEHQVRTAAQAAVLADNFVLMHKNPMREHPPRHEYSRREHRPGRPNTGPFNAGFFWRPDSTRNRVRDMDADNKCHYCLEMGHWKKECPVLSARNKSKAGSSKPVGCASSVFATKLQHCVGSQEALLTAPDRQQTNVQVGKIDGDKTAVSDVVDYTPFITEGFVSLVDDAQKVPVRILRDTGASESFIRESVLPFSSVSNTGNVVLIRGIDLQPFSVPLHKIQLSSAFCNGEVTIAVRPSLPIDGVELILGNNLGGGRVWPEGSLPPPVVRRDVVPSAESDKNLQDFPEVFTACAVTRAMSRAQSEKPSDASKTKLKLYIPELPASLSRSEMIDAQKDDLGLRKYFDLASDLSMDNNYCVQNGLLLRRWSPFATLEVADPVLQVVVPEKYRNLVLKTAHGEMTGHYGVKKTYSHLLQHFYWPRIKRDVAKFIKECHICQIAGKPNVSIKPAPLHPIPSVGTPFEHLIIDCVGPLPASKSGCLYLFTIMCQATRYPAAYALRSITTKSIIKSLSHFISIFGIPKVIQSDRGSNFTSRTFAEALKQLRIKHNLSSAYHAQSQGALERFHATLKSLLRAYCVEMERDWEEGLPWLLLAARSVVQESTGFSPNELVFAHKVRSSLSVLSSDLDNSEPPESLTEYTNGFRRKLFLAWKMASSNLTEAQQKMKRIYDRKAETREFSPGDQVVALLPIPGSPFRAKYSGPYSVVRRVSALNYLVSTPERRRSTQLCHINLLKPYYSPTLSVGGDKVDMKPVGLAVIKEVLSTSQVAAEDGVQGPDDAVLHGRLNNTESLAKLDSLLTHLEGRQREQLKSLIFEFSSLFSDIPTCTSLIEHDIDVGDAQPIRQRFYRVSPDKHKSLEDSVRYLLDNGLAKPSYSSWASPCLLVKKPDNTFRFCTDYRKVNMVTKPDSFPLPRMEDCVDQVGAACFVSKFDLLKGYYQVPLTPRAQEISAFITPSGLYSYNRMSFGLRNAPSTFQRLMNRVVVGLEGCAVYLDDVVSYADTWEQHLARIRALFEKLVAANLTVNLAKCEFAQATVVYLGKVVGQGQVRLVRAKVLAIDKFPPPTTKKELMRFLGMIGYYRNFCCNFSTVVSPLTNLLKSSVKFDWSPECQQAFENAKLLLSSAPVLAAPQLDQPFQIQVDASQVGAGAILLQRDKNGVDRPVCYFSRKFNRHQSNYSTIEKEALALIWALQNFDVYVGGGLHPVVVYSDHNPLTFLHSLQNANQRLMRWALFLQPYRLSIRHIKGVENVMADALSRAPEGS</sequence>
<dbReference type="SUPFAM" id="SSF47353">
    <property type="entry name" value="Retrovirus capsid dimerization domain-like"/>
    <property type="match status" value="1"/>
</dbReference>
<dbReference type="GO" id="GO:0004523">
    <property type="term" value="F:RNA-DNA hybrid ribonuclease activity"/>
    <property type="evidence" value="ECO:0007669"/>
    <property type="project" value="UniProtKB-EC"/>
</dbReference>
<dbReference type="SUPFAM" id="SSF57756">
    <property type="entry name" value="Retrovirus zinc finger-like domains"/>
    <property type="match status" value="1"/>
</dbReference>
<dbReference type="InterPro" id="IPR036875">
    <property type="entry name" value="Znf_CCHC_sf"/>
</dbReference>
<evidence type="ECO:0000313" key="16">
    <source>
        <dbReference type="Proteomes" id="UP000694700"/>
    </source>
</evidence>
<keyword evidence="3" id="KW-0808">Transferase</keyword>
<proteinExistence type="inferred from homology"/>
<evidence type="ECO:0000256" key="4">
    <source>
        <dbReference type="ARBA" id="ARBA00022695"/>
    </source>
</evidence>
<dbReference type="SMART" id="SM00343">
    <property type="entry name" value="ZnF_C2HC"/>
    <property type="match status" value="1"/>
</dbReference>
<dbReference type="EC" id="3.1.26.4" evidence="2"/>
<keyword evidence="7" id="KW-0378">Hydrolase</keyword>
<dbReference type="CDD" id="cd01647">
    <property type="entry name" value="RT_LTR"/>
    <property type="match status" value="1"/>
</dbReference>
<dbReference type="SUPFAM" id="SSF53098">
    <property type="entry name" value="Ribonuclease H-like"/>
    <property type="match status" value="1"/>
</dbReference>
<dbReference type="Pfam" id="PF22938">
    <property type="entry name" value="Integrase_p58_C"/>
    <property type="match status" value="1"/>
</dbReference>
<feature type="domain" description="SCAN box" evidence="13">
    <location>
        <begin position="237"/>
        <end position="316"/>
    </location>
</feature>
<dbReference type="SMART" id="SM00431">
    <property type="entry name" value="SCAN"/>
    <property type="match status" value="1"/>
</dbReference>
<dbReference type="Gene3D" id="1.10.340.70">
    <property type="match status" value="1"/>
</dbReference>
<evidence type="ECO:0000256" key="10">
    <source>
        <dbReference type="PROSITE-ProRule" id="PRU00047"/>
    </source>
</evidence>
<dbReference type="FunFam" id="1.10.340.70:FF:000001">
    <property type="entry name" value="Retrovirus-related Pol polyprotein from transposon gypsy-like Protein"/>
    <property type="match status" value="1"/>
</dbReference>
<dbReference type="FunFam" id="3.30.420.10:FF:000032">
    <property type="entry name" value="Retrovirus-related Pol polyprotein from transposon 297-like Protein"/>
    <property type="match status" value="1"/>
</dbReference>
<dbReference type="SUPFAM" id="SSF56672">
    <property type="entry name" value="DNA/RNA polymerases"/>
    <property type="match status" value="1"/>
</dbReference>
<dbReference type="CDD" id="cd09274">
    <property type="entry name" value="RNase_HI_RT_Ty3"/>
    <property type="match status" value="1"/>
</dbReference>
<evidence type="ECO:0000256" key="3">
    <source>
        <dbReference type="ARBA" id="ARBA00022679"/>
    </source>
</evidence>
<keyword evidence="5" id="KW-0540">Nuclease</keyword>
<dbReference type="Pfam" id="PF00078">
    <property type="entry name" value="RVT_1"/>
    <property type="match status" value="1"/>
</dbReference>
<dbReference type="InterPro" id="IPR038269">
    <property type="entry name" value="SCAN_sf"/>
</dbReference>
<evidence type="ECO:0000256" key="11">
    <source>
        <dbReference type="SAM" id="MobiDB-lite"/>
    </source>
</evidence>
<dbReference type="GO" id="GO:0015074">
    <property type="term" value="P:DNA integration"/>
    <property type="evidence" value="ECO:0007669"/>
    <property type="project" value="InterPro"/>
</dbReference>
<evidence type="ECO:0000256" key="6">
    <source>
        <dbReference type="ARBA" id="ARBA00022759"/>
    </source>
</evidence>
<evidence type="ECO:0000259" key="12">
    <source>
        <dbReference type="PROSITE" id="PS50158"/>
    </source>
</evidence>
<dbReference type="Gene3D" id="1.10.4020.10">
    <property type="entry name" value="DNA breaking-rejoining enzymes"/>
    <property type="match status" value="1"/>
</dbReference>
<dbReference type="PROSITE" id="PS50804">
    <property type="entry name" value="SCAN_BOX"/>
    <property type="match status" value="1"/>
</dbReference>
<dbReference type="PROSITE" id="PS50158">
    <property type="entry name" value="ZF_CCHC"/>
    <property type="match status" value="1"/>
</dbReference>
<dbReference type="InterPro" id="IPR054465">
    <property type="entry name" value="Integrase_p58-like_C"/>
</dbReference>
<keyword evidence="6" id="KW-0255">Endonuclease</keyword>
<reference evidence="15" key="1">
    <citation type="submission" date="2025-08" db="UniProtKB">
        <authorList>
            <consortium name="Ensembl"/>
        </authorList>
    </citation>
    <scope>IDENTIFICATION</scope>
</reference>
<name>A0A8C1XA11_CYPCA</name>
<dbReference type="InterPro" id="IPR001584">
    <property type="entry name" value="Integrase_cat-core"/>
</dbReference>
<dbReference type="Gene3D" id="4.10.60.10">
    <property type="entry name" value="Zinc finger, CCHC-type"/>
    <property type="match status" value="1"/>
</dbReference>